<evidence type="ECO:0000259" key="6">
    <source>
        <dbReference type="PROSITE" id="PS51194"/>
    </source>
</evidence>
<dbReference type="InterPro" id="IPR050628">
    <property type="entry name" value="SNF2_RAD54_helicase_TF"/>
</dbReference>
<dbReference type="GO" id="GO:0005524">
    <property type="term" value="F:ATP binding"/>
    <property type="evidence" value="ECO:0007669"/>
    <property type="project" value="UniProtKB-KW"/>
</dbReference>
<feature type="region of interest" description="Disordered" evidence="5">
    <location>
        <begin position="181"/>
        <end position="237"/>
    </location>
</feature>
<dbReference type="GO" id="GO:0008094">
    <property type="term" value="F:ATP-dependent activity, acting on DNA"/>
    <property type="evidence" value="ECO:0007669"/>
    <property type="project" value="TreeGrafter"/>
</dbReference>
<dbReference type="PROSITE" id="PS51194">
    <property type="entry name" value="HELICASE_CTER"/>
    <property type="match status" value="1"/>
</dbReference>
<dbReference type="Proteomes" id="UP000030641">
    <property type="component" value="Unassembled WGS sequence"/>
</dbReference>
<dbReference type="PANTHER" id="PTHR45626">
    <property type="entry name" value="TRANSCRIPTION TERMINATION FACTOR 2-RELATED"/>
    <property type="match status" value="1"/>
</dbReference>
<dbReference type="InterPro" id="IPR001650">
    <property type="entry name" value="Helicase_C-like"/>
</dbReference>
<keyword evidence="8" id="KW-1185">Reference proteome</keyword>
<dbReference type="InterPro" id="IPR049730">
    <property type="entry name" value="SNF2/RAD54-like_C"/>
</dbReference>
<dbReference type="GO" id="GO:0004386">
    <property type="term" value="F:helicase activity"/>
    <property type="evidence" value="ECO:0007669"/>
    <property type="project" value="UniProtKB-KW"/>
</dbReference>
<proteinExistence type="predicted"/>
<dbReference type="CDD" id="cd18793">
    <property type="entry name" value="SF2_C_SNF"/>
    <property type="match status" value="1"/>
</dbReference>
<dbReference type="OrthoDB" id="1699231at2759"/>
<dbReference type="HOGENOM" id="CLU_000315_3_3_1"/>
<keyword evidence="4" id="KW-0067">ATP-binding</keyword>
<dbReference type="SMART" id="SM00490">
    <property type="entry name" value="HELICc"/>
    <property type="match status" value="1"/>
</dbReference>
<dbReference type="PANTHER" id="PTHR45626:SF17">
    <property type="entry name" value="HELICASE-LIKE TRANSCRIPTION FACTOR"/>
    <property type="match status" value="1"/>
</dbReference>
<protein>
    <recommendedName>
        <fullName evidence="6">Helicase C-terminal domain-containing protein</fullName>
    </recommendedName>
</protein>
<feature type="compositionally biased region" description="Basic and acidic residues" evidence="5">
    <location>
        <begin position="184"/>
        <end position="196"/>
    </location>
</feature>
<evidence type="ECO:0000256" key="5">
    <source>
        <dbReference type="SAM" id="MobiDB-lite"/>
    </source>
</evidence>
<evidence type="ECO:0000256" key="1">
    <source>
        <dbReference type="ARBA" id="ARBA00022741"/>
    </source>
</evidence>
<reference evidence="7 8" key="1">
    <citation type="journal article" date="2014" name="BMC Genomics">
        <title>Genome sequencing of four Aureobasidium pullulans varieties: biotechnological potential, stress tolerance, and description of new species.</title>
        <authorList>
            <person name="Gostin Ar C."/>
            <person name="Ohm R.A."/>
            <person name="Kogej T."/>
            <person name="Sonjak S."/>
            <person name="Turk M."/>
            <person name="Zajc J."/>
            <person name="Zalar P."/>
            <person name="Grube M."/>
            <person name="Sun H."/>
            <person name="Han J."/>
            <person name="Sharma A."/>
            <person name="Chiniquy J."/>
            <person name="Ngan C.Y."/>
            <person name="Lipzen A."/>
            <person name="Barry K."/>
            <person name="Grigoriev I.V."/>
            <person name="Gunde-Cimerman N."/>
        </authorList>
    </citation>
    <scope>NUCLEOTIDE SEQUENCE [LARGE SCALE GENOMIC DNA]</scope>
    <source>
        <strain evidence="7 8">EXF-2481</strain>
    </source>
</reference>
<evidence type="ECO:0000256" key="2">
    <source>
        <dbReference type="ARBA" id="ARBA00022801"/>
    </source>
</evidence>
<dbReference type="Gene3D" id="3.40.50.300">
    <property type="entry name" value="P-loop containing nucleotide triphosphate hydrolases"/>
    <property type="match status" value="1"/>
</dbReference>
<dbReference type="InterPro" id="IPR027417">
    <property type="entry name" value="P-loop_NTPase"/>
</dbReference>
<accession>A0A074YEH4</accession>
<feature type="compositionally biased region" description="Acidic residues" evidence="5">
    <location>
        <begin position="199"/>
        <end position="211"/>
    </location>
</feature>
<evidence type="ECO:0000313" key="7">
    <source>
        <dbReference type="EMBL" id="KEQ94469.1"/>
    </source>
</evidence>
<dbReference type="Pfam" id="PF00271">
    <property type="entry name" value="Helicase_C"/>
    <property type="match status" value="1"/>
</dbReference>
<evidence type="ECO:0000313" key="8">
    <source>
        <dbReference type="Proteomes" id="UP000030641"/>
    </source>
</evidence>
<name>A0A074YEH4_AURSE</name>
<evidence type="ECO:0000256" key="3">
    <source>
        <dbReference type="ARBA" id="ARBA00022806"/>
    </source>
</evidence>
<dbReference type="AlphaFoldDB" id="A0A074YEH4"/>
<sequence length="515" mass="58274">MINGAKDFYSLLAFIDHPTAVAATFESFKSRFCNPKNPMSLSGLTRLITPYIICWTHKHSFMNAKLTTLPPPRDLSLRLKPDILEFEIYEVVRNRFKMRAETLDENGDPRSSSFHIFAMFALLRQLTAHPLMIPNKICDYLEMEDFDILEKAVERQIDSGNTGNSLIHAFKNLMQKQRAVAQQRKADGLEPVREGSETTLDEFDEGPDEIEQLNQPEQIKKNNKKRGTGAGHGKDVDYNGVMETLKRSTNYHISHKRSTCCKCNRPAHEAVMTSCFHFYCHLHLEDIMHAAAEAGEDQATCIREGCGKKIVKSLVIDPTAPVKPKWLAADGNVIPSTKTLAVKSLILSWLERDPECKIIVFMQWRAFLGLLSRICEVEGWGYTTLHGGLNKKQKDANIAKFKDLADTKILLATLKTGGVGLNLTCANFVVNVDPYWNTAAEVQAFSRVYRIGQEKQTEFVNLTLEGTIDEHLNGIKHRKKLEIDRVNVGCRKLSNKEMLKVFEPVRQSTEDSDSE</sequence>
<dbReference type="STRING" id="1043005.A0A074YEH4"/>
<keyword evidence="3" id="KW-0347">Helicase</keyword>
<evidence type="ECO:0000256" key="4">
    <source>
        <dbReference type="ARBA" id="ARBA00022840"/>
    </source>
</evidence>
<dbReference type="SUPFAM" id="SSF52540">
    <property type="entry name" value="P-loop containing nucleoside triphosphate hydrolases"/>
    <property type="match status" value="1"/>
</dbReference>
<feature type="domain" description="Helicase C-terminal" evidence="6">
    <location>
        <begin position="341"/>
        <end position="499"/>
    </location>
</feature>
<keyword evidence="1" id="KW-0547">Nucleotide-binding</keyword>
<keyword evidence="2" id="KW-0378">Hydrolase</keyword>
<dbReference type="GO" id="GO:0006281">
    <property type="term" value="P:DNA repair"/>
    <property type="evidence" value="ECO:0007669"/>
    <property type="project" value="TreeGrafter"/>
</dbReference>
<dbReference type="RefSeq" id="XP_013343027.1">
    <property type="nucleotide sequence ID" value="XM_013487573.1"/>
</dbReference>
<gene>
    <name evidence="7" type="ORF">AUEXF2481DRAFT_277771</name>
</gene>
<dbReference type="GO" id="GO:0016787">
    <property type="term" value="F:hydrolase activity"/>
    <property type="evidence" value="ECO:0007669"/>
    <property type="project" value="UniProtKB-KW"/>
</dbReference>
<dbReference type="GeneID" id="25363577"/>
<organism evidence="7 8">
    <name type="scientific">Aureobasidium subglaciale (strain EXF-2481)</name>
    <name type="common">Aureobasidium pullulans var. subglaciale</name>
    <dbReference type="NCBI Taxonomy" id="1043005"/>
    <lineage>
        <taxon>Eukaryota</taxon>
        <taxon>Fungi</taxon>
        <taxon>Dikarya</taxon>
        <taxon>Ascomycota</taxon>
        <taxon>Pezizomycotina</taxon>
        <taxon>Dothideomycetes</taxon>
        <taxon>Dothideomycetidae</taxon>
        <taxon>Dothideales</taxon>
        <taxon>Saccotheciaceae</taxon>
        <taxon>Aureobasidium</taxon>
    </lineage>
</organism>
<dbReference type="InParanoid" id="A0A074YEH4"/>
<dbReference type="GO" id="GO:0005634">
    <property type="term" value="C:nucleus"/>
    <property type="evidence" value="ECO:0007669"/>
    <property type="project" value="TreeGrafter"/>
</dbReference>
<dbReference type="EMBL" id="KL584762">
    <property type="protein sequence ID" value="KEQ94469.1"/>
    <property type="molecule type" value="Genomic_DNA"/>
</dbReference>